<organism evidence="1 2">
    <name type="scientific">Diploscapter pachys</name>
    <dbReference type="NCBI Taxonomy" id="2018661"/>
    <lineage>
        <taxon>Eukaryota</taxon>
        <taxon>Metazoa</taxon>
        <taxon>Ecdysozoa</taxon>
        <taxon>Nematoda</taxon>
        <taxon>Chromadorea</taxon>
        <taxon>Rhabditida</taxon>
        <taxon>Rhabditina</taxon>
        <taxon>Rhabditomorpha</taxon>
        <taxon>Rhabditoidea</taxon>
        <taxon>Rhabditidae</taxon>
        <taxon>Diploscapter</taxon>
    </lineage>
</organism>
<proteinExistence type="predicted"/>
<dbReference type="Proteomes" id="UP000218231">
    <property type="component" value="Unassembled WGS sequence"/>
</dbReference>
<dbReference type="AlphaFoldDB" id="A0A2A2M491"/>
<evidence type="ECO:0000313" key="1">
    <source>
        <dbReference type="EMBL" id="PAV93280.1"/>
    </source>
</evidence>
<dbReference type="EMBL" id="LIAE01005518">
    <property type="protein sequence ID" value="PAV93280.1"/>
    <property type="molecule type" value="Genomic_DNA"/>
</dbReference>
<name>A0A2A2M491_9BILA</name>
<keyword evidence="2" id="KW-1185">Reference proteome</keyword>
<evidence type="ECO:0000313" key="2">
    <source>
        <dbReference type="Proteomes" id="UP000218231"/>
    </source>
</evidence>
<reference evidence="1 2" key="1">
    <citation type="journal article" date="2017" name="Curr. Biol.">
        <title>Genome architecture and evolution of a unichromosomal asexual nematode.</title>
        <authorList>
            <person name="Fradin H."/>
            <person name="Zegar C."/>
            <person name="Gutwein M."/>
            <person name="Lucas J."/>
            <person name="Kovtun M."/>
            <person name="Corcoran D."/>
            <person name="Baugh L.R."/>
            <person name="Kiontke K."/>
            <person name="Gunsalus K."/>
            <person name="Fitch D.H."/>
            <person name="Piano F."/>
        </authorList>
    </citation>
    <scope>NUCLEOTIDE SEQUENCE [LARGE SCALE GENOMIC DNA]</scope>
    <source>
        <strain evidence="1">PF1309</strain>
    </source>
</reference>
<sequence>MAVDRLLRHRAQVDRTVARLAGAGRDGGIALALHLQAAGIVGLDLIVTLLRGDQIAVGGGAVLKLVDAEDDRGEYGQAQYNQCEHLADRRAALLVRLDRFEPGQPLLVAQVQTVRHHFISETATTPMMLRPLRIICATALAKARRARVAS</sequence>
<protein>
    <submittedName>
        <fullName evidence="1">Uncharacterized protein</fullName>
    </submittedName>
</protein>
<accession>A0A2A2M491</accession>
<gene>
    <name evidence="1" type="ORF">WR25_05233</name>
</gene>
<comment type="caution">
    <text evidence="1">The sequence shown here is derived from an EMBL/GenBank/DDBJ whole genome shotgun (WGS) entry which is preliminary data.</text>
</comment>